<accession>A0A0A1U7C7</accession>
<dbReference type="AlphaFoldDB" id="A0A0A1U7C7"/>
<sequence>MWGELDPPYHSAMAKSPKTTNYSVRRNYDVCVEVVLISLINKYAEVTILQPQGLNNAALPFVPIESIKFSESDQIEVNRIIDDRLNIKMTKEIQEGGTKEVASRKMKKERIPETLHFLIDILTELGTNVFLKMTRKKSGDASFDIVDSILYQNDNKEVRLDKEFILQKGTLLNMECITLVRRNRGKFVFEKNNETFRNILGI</sequence>
<protein>
    <submittedName>
        <fullName evidence="1">Uncharacterized protein</fullName>
    </submittedName>
</protein>
<dbReference type="EMBL" id="KB206500">
    <property type="protein sequence ID" value="ELP90296.1"/>
    <property type="molecule type" value="Genomic_DNA"/>
</dbReference>
<dbReference type="OrthoDB" id="28231at2759"/>
<dbReference type="KEGG" id="eiv:EIN_504720"/>
<reference evidence="1 2" key="1">
    <citation type="submission" date="2012-10" db="EMBL/GenBank/DDBJ databases">
        <authorList>
            <person name="Zafar N."/>
            <person name="Inman J."/>
            <person name="Hall N."/>
            <person name="Lorenzi H."/>
            <person name="Caler E."/>
        </authorList>
    </citation>
    <scope>NUCLEOTIDE SEQUENCE [LARGE SCALE GENOMIC DNA]</scope>
    <source>
        <strain evidence="1 2">IP1</strain>
    </source>
</reference>
<gene>
    <name evidence="1" type="ORF">EIN_504720</name>
</gene>
<evidence type="ECO:0000313" key="2">
    <source>
        <dbReference type="Proteomes" id="UP000014680"/>
    </source>
</evidence>
<keyword evidence="2" id="KW-1185">Reference proteome</keyword>
<proteinExistence type="predicted"/>
<dbReference type="VEuPathDB" id="AmoebaDB:EIN_504720"/>
<name>A0A0A1U7C7_ENTIV</name>
<organism evidence="1 2">
    <name type="scientific">Entamoeba invadens IP1</name>
    <dbReference type="NCBI Taxonomy" id="370355"/>
    <lineage>
        <taxon>Eukaryota</taxon>
        <taxon>Amoebozoa</taxon>
        <taxon>Evosea</taxon>
        <taxon>Archamoebae</taxon>
        <taxon>Mastigamoebida</taxon>
        <taxon>Entamoebidae</taxon>
        <taxon>Entamoeba</taxon>
    </lineage>
</organism>
<dbReference type="GeneID" id="14889255"/>
<evidence type="ECO:0000313" key="1">
    <source>
        <dbReference type="EMBL" id="ELP90296.1"/>
    </source>
</evidence>
<dbReference type="RefSeq" id="XP_004257067.1">
    <property type="nucleotide sequence ID" value="XM_004257019.1"/>
</dbReference>
<dbReference type="Proteomes" id="UP000014680">
    <property type="component" value="Unassembled WGS sequence"/>
</dbReference>